<organism evidence="1 2">
    <name type="scientific">Dreissena polymorpha</name>
    <name type="common">Zebra mussel</name>
    <name type="synonym">Mytilus polymorpha</name>
    <dbReference type="NCBI Taxonomy" id="45954"/>
    <lineage>
        <taxon>Eukaryota</taxon>
        <taxon>Metazoa</taxon>
        <taxon>Spiralia</taxon>
        <taxon>Lophotrochozoa</taxon>
        <taxon>Mollusca</taxon>
        <taxon>Bivalvia</taxon>
        <taxon>Autobranchia</taxon>
        <taxon>Heteroconchia</taxon>
        <taxon>Euheterodonta</taxon>
        <taxon>Imparidentia</taxon>
        <taxon>Neoheterodontei</taxon>
        <taxon>Myida</taxon>
        <taxon>Dreissenoidea</taxon>
        <taxon>Dreissenidae</taxon>
        <taxon>Dreissena</taxon>
    </lineage>
</organism>
<sequence>MCVSQIVREFISSEIDLERIRKTYFEHLKQTCDDFPFSDDVVLKKRMFTRSGEPLPVRLEQDIYVIIEVAEGGDSYMLKPMISTAKTRKSTIARAIPDIETENQVGNVRQPGKCMCSRDSCILKDQISTLQADHLILKQAMYASNELRTKETEATKDLLRSIKVQTLMCTEAIKDCSDSTLSTIRNLVSASVARITELEDRLRVIQVHPLLDDVNNQDLNTEYTGNCVLGSSATFTAVPICVSVIGSPDIRSDVSSVPEVIGNQYDKPLVSDKTYGVDKLCNRACSRRVPTTTEHSSQETSVQIRCVSQSGQMTFLQVTGRREVTLTLSTWPK</sequence>
<evidence type="ECO:0000313" key="1">
    <source>
        <dbReference type="EMBL" id="KAH3697892.1"/>
    </source>
</evidence>
<name>A0A9D3YGE1_DREPO</name>
<dbReference type="Proteomes" id="UP000828390">
    <property type="component" value="Unassembled WGS sequence"/>
</dbReference>
<protein>
    <submittedName>
        <fullName evidence="1">Uncharacterized protein</fullName>
    </submittedName>
</protein>
<evidence type="ECO:0000313" key="2">
    <source>
        <dbReference type="Proteomes" id="UP000828390"/>
    </source>
</evidence>
<dbReference type="AlphaFoldDB" id="A0A9D3YGE1"/>
<proteinExistence type="predicted"/>
<keyword evidence="2" id="KW-1185">Reference proteome</keyword>
<comment type="caution">
    <text evidence="1">The sequence shown here is derived from an EMBL/GenBank/DDBJ whole genome shotgun (WGS) entry which is preliminary data.</text>
</comment>
<gene>
    <name evidence="1" type="ORF">DPMN_085404</name>
</gene>
<reference evidence="1" key="2">
    <citation type="submission" date="2020-11" db="EMBL/GenBank/DDBJ databases">
        <authorList>
            <person name="McCartney M.A."/>
            <person name="Auch B."/>
            <person name="Kono T."/>
            <person name="Mallez S."/>
            <person name="Becker A."/>
            <person name="Gohl D.M."/>
            <person name="Silverstein K.A.T."/>
            <person name="Koren S."/>
            <person name="Bechman K.B."/>
            <person name="Herman A."/>
            <person name="Abrahante J.E."/>
            <person name="Garbe J."/>
        </authorList>
    </citation>
    <scope>NUCLEOTIDE SEQUENCE</scope>
    <source>
        <strain evidence="1">Duluth1</strain>
        <tissue evidence="1">Whole animal</tissue>
    </source>
</reference>
<accession>A0A9D3YGE1</accession>
<reference evidence="1" key="1">
    <citation type="journal article" date="2019" name="bioRxiv">
        <title>The Genome of the Zebra Mussel, Dreissena polymorpha: A Resource for Invasive Species Research.</title>
        <authorList>
            <person name="McCartney M.A."/>
            <person name="Auch B."/>
            <person name="Kono T."/>
            <person name="Mallez S."/>
            <person name="Zhang Y."/>
            <person name="Obille A."/>
            <person name="Becker A."/>
            <person name="Abrahante J.E."/>
            <person name="Garbe J."/>
            <person name="Badalamenti J.P."/>
            <person name="Herman A."/>
            <person name="Mangelson H."/>
            <person name="Liachko I."/>
            <person name="Sullivan S."/>
            <person name="Sone E.D."/>
            <person name="Koren S."/>
            <person name="Silverstein K.A.T."/>
            <person name="Beckman K.B."/>
            <person name="Gohl D.M."/>
        </authorList>
    </citation>
    <scope>NUCLEOTIDE SEQUENCE</scope>
    <source>
        <strain evidence="1">Duluth1</strain>
        <tissue evidence="1">Whole animal</tissue>
    </source>
</reference>
<dbReference type="EMBL" id="JAIWYP010000016">
    <property type="protein sequence ID" value="KAH3697892.1"/>
    <property type="molecule type" value="Genomic_DNA"/>
</dbReference>